<feature type="domain" description="C-type lectin" evidence="1">
    <location>
        <begin position="59"/>
        <end position="178"/>
    </location>
</feature>
<dbReference type="InterPro" id="IPR016187">
    <property type="entry name" value="CTDL_fold"/>
</dbReference>
<dbReference type="EMBL" id="JARKIK010000010">
    <property type="protein sequence ID" value="KAK8749193.1"/>
    <property type="molecule type" value="Genomic_DNA"/>
</dbReference>
<reference evidence="2" key="2">
    <citation type="submission" date="2024-01" db="EMBL/GenBank/DDBJ databases">
        <authorList>
            <person name="He J."/>
            <person name="Wang M."/>
            <person name="Zheng J."/>
            <person name="Liu Z."/>
        </authorList>
    </citation>
    <scope>NUCLEOTIDE SEQUENCE</scope>
    <source>
        <strain evidence="2">ZL_2023a</strain>
        <tissue evidence="2">Muscle</tissue>
    </source>
</reference>
<evidence type="ECO:0000313" key="3">
    <source>
        <dbReference type="Proteomes" id="UP001445076"/>
    </source>
</evidence>
<gene>
    <name evidence="2" type="ORF">OTU49_015723</name>
</gene>
<evidence type="ECO:0000259" key="1">
    <source>
        <dbReference type="PROSITE" id="PS50041"/>
    </source>
</evidence>
<organism evidence="2 3">
    <name type="scientific">Cherax quadricarinatus</name>
    <name type="common">Australian red claw crayfish</name>
    <dbReference type="NCBI Taxonomy" id="27406"/>
    <lineage>
        <taxon>Eukaryota</taxon>
        <taxon>Metazoa</taxon>
        <taxon>Ecdysozoa</taxon>
        <taxon>Arthropoda</taxon>
        <taxon>Crustacea</taxon>
        <taxon>Multicrustacea</taxon>
        <taxon>Malacostraca</taxon>
        <taxon>Eumalacostraca</taxon>
        <taxon>Eucarida</taxon>
        <taxon>Decapoda</taxon>
        <taxon>Pleocyemata</taxon>
        <taxon>Astacidea</taxon>
        <taxon>Parastacoidea</taxon>
        <taxon>Parastacidae</taxon>
        <taxon>Cherax</taxon>
    </lineage>
</organism>
<accession>A0AAW0XXB5</accession>
<dbReference type="AlphaFoldDB" id="A0AAW0XXB5"/>
<proteinExistence type="predicted"/>
<dbReference type="InterPro" id="IPR016186">
    <property type="entry name" value="C-type_lectin-like/link_sf"/>
</dbReference>
<dbReference type="PANTHER" id="PTHR22803">
    <property type="entry name" value="MANNOSE, PHOSPHOLIPASE, LECTIN RECEPTOR RELATED"/>
    <property type="match status" value="1"/>
</dbReference>
<dbReference type="PROSITE" id="PS50041">
    <property type="entry name" value="C_TYPE_LECTIN_2"/>
    <property type="match status" value="1"/>
</dbReference>
<keyword evidence="3" id="KW-1185">Reference proteome</keyword>
<dbReference type="InterPro" id="IPR001304">
    <property type="entry name" value="C-type_lectin-like"/>
</dbReference>
<reference evidence="2 3" key="1">
    <citation type="journal article" date="2024" name="BMC Genomics">
        <title>Genome assembly of redclaw crayfish (Cherax quadricarinatus) provides insights into its immune adaptation and hypoxia tolerance.</title>
        <authorList>
            <person name="Liu Z."/>
            <person name="Zheng J."/>
            <person name="Li H."/>
            <person name="Fang K."/>
            <person name="Wang S."/>
            <person name="He J."/>
            <person name="Zhou D."/>
            <person name="Weng S."/>
            <person name="Chi M."/>
            <person name="Gu Z."/>
            <person name="He J."/>
            <person name="Li F."/>
            <person name="Wang M."/>
        </authorList>
    </citation>
    <scope>NUCLEOTIDE SEQUENCE [LARGE SCALE GENOMIC DNA]</scope>
    <source>
        <strain evidence="2">ZL_2023a</strain>
    </source>
</reference>
<sequence length="185" mass="21021">MRAPEDLTNNQCGIIIDSVSNEDLGEWRCTVHLPGRSLTGSRRVEITEAEECLGSFLRLGGECYYFHEDSAMNWQDARDYCRSLGSLADLAVVNDCHQLSLIWNHILMYYETTWHWIGGNDKEEEGSFYFVDGSAVPEGTPFWRPGAPESDGDCLNLSEKHGYFNDYPCDNVAPFICQQLSEQYV</sequence>
<dbReference type="Gene3D" id="3.10.100.10">
    <property type="entry name" value="Mannose-Binding Protein A, subunit A"/>
    <property type="match status" value="1"/>
</dbReference>
<dbReference type="SMART" id="SM00034">
    <property type="entry name" value="CLECT"/>
    <property type="match status" value="1"/>
</dbReference>
<dbReference type="EMBL" id="JARKIK010000010">
    <property type="protein sequence ID" value="KAK8749190.1"/>
    <property type="molecule type" value="Genomic_DNA"/>
</dbReference>
<protein>
    <recommendedName>
        <fullName evidence="1">C-type lectin domain-containing protein</fullName>
    </recommendedName>
</protein>
<comment type="caution">
    <text evidence="2">The sequence shown here is derived from an EMBL/GenBank/DDBJ whole genome shotgun (WGS) entry which is preliminary data.</text>
</comment>
<dbReference type="EMBL" id="JARKIK010000010">
    <property type="protein sequence ID" value="KAK8749192.1"/>
    <property type="molecule type" value="Genomic_DNA"/>
</dbReference>
<dbReference type="Proteomes" id="UP001445076">
    <property type="component" value="Unassembled WGS sequence"/>
</dbReference>
<name>A0AAW0XXB5_CHEQU</name>
<dbReference type="InterPro" id="IPR050111">
    <property type="entry name" value="C-type_lectin/snaclec_domain"/>
</dbReference>
<dbReference type="CDD" id="cd00037">
    <property type="entry name" value="CLECT"/>
    <property type="match status" value="1"/>
</dbReference>
<dbReference type="Pfam" id="PF00059">
    <property type="entry name" value="Lectin_C"/>
    <property type="match status" value="1"/>
</dbReference>
<evidence type="ECO:0000313" key="2">
    <source>
        <dbReference type="EMBL" id="KAK8749190.1"/>
    </source>
</evidence>
<dbReference type="SUPFAM" id="SSF56436">
    <property type="entry name" value="C-type lectin-like"/>
    <property type="match status" value="1"/>
</dbReference>